<gene>
    <name evidence="3" type="ORF">WJX74_002684</name>
</gene>
<feature type="domain" description="Beta-lactamase-related" evidence="2">
    <location>
        <begin position="52"/>
        <end position="369"/>
    </location>
</feature>
<dbReference type="PANTHER" id="PTHR46825">
    <property type="entry name" value="D-ALANYL-D-ALANINE-CARBOXYPEPTIDASE/ENDOPEPTIDASE AMPH"/>
    <property type="match status" value="1"/>
</dbReference>
<keyword evidence="1" id="KW-0732">Signal</keyword>
<dbReference type="InterPro" id="IPR001466">
    <property type="entry name" value="Beta-lactam-related"/>
</dbReference>
<dbReference type="Pfam" id="PF00144">
    <property type="entry name" value="Beta-lactamase"/>
    <property type="match status" value="1"/>
</dbReference>
<name>A0AAW1S241_9CHLO</name>
<feature type="chain" id="PRO_5043934762" description="Beta-lactamase-related domain-containing protein" evidence="1">
    <location>
        <begin position="30"/>
        <end position="514"/>
    </location>
</feature>
<organism evidence="3 4">
    <name type="scientific">Apatococcus lobatus</name>
    <dbReference type="NCBI Taxonomy" id="904363"/>
    <lineage>
        <taxon>Eukaryota</taxon>
        <taxon>Viridiplantae</taxon>
        <taxon>Chlorophyta</taxon>
        <taxon>core chlorophytes</taxon>
        <taxon>Trebouxiophyceae</taxon>
        <taxon>Chlorellales</taxon>
        <taxon>Chlorellaceae</taxon>
        <taxon>Apatococcus</taxon>
    </lineage>
</organism>
<dbReference type="AlphaFoldDB" id="A0AAW1S241"/>
<dbReference type="PANTHER" id="PTHR46825:SF9">
    <property type="entry name" value="BETA-LACTAMASE-RELATED DOMAIN-CONTAINING PROTEIN"/>
    <property type="match status" value="1"/>
</dbReference>
<dbReference type="EMBL" id="JALJOS010000004">
    <property type="protein sequence ID" value="KAK9840055.1"/>
    <property type="molecule type" value="Genomic_DNA"/>
</dbReference>
<comment type="caution">
    <text evidence="3">The sequence shown here is derived from an EMBL/GenBank/DDBJ whole genome shotgun (WGS) entry which is preliminary data.</text>
</comment>
<evidence type="ECO:0000259" key="2">
    <source>
        <dbReference type="Pfam" id="PF00144"/>
    </source>
</evidence>
<keyword evidence="4" id="KW-1185">Reference proteome</keyword>
<dbReference type="InterPro" id="IPR050491">
    <property type="entry name" value="AmpC-like"/>
</dbReference>
<dbReference type="Gene3D" id="3.40.710.10">
    <property type="entry name" value="DD-peptidase/beta-lactamase superfamily"/>
    <property type="match status" value="1"/>
</dbReference>
<reference evidence="3 4" key="1">
    <citation type="journal article" date="2024" name="Nat. Commun.">
        <title>Phylogenomics reveals the evolutionary origins of lichenization in chlorophyte algae.</title>
        <authorList>
            <person name="Puginier C."/>
            <person name="Libourel C."/>
            <person name="Otte J."/>
            <person name="Skaloud P."/>
            <person name="Haon M."/>
            <person name="Grisel S."/>
            <person name="Petersen M."/>
            <person name="Berrin J.G."/>
            <person name="Delaux P.M."/>
            <person name="Dal Grande F."/>
            <person name="Keller J."/>
        </authorList>
    </citation>
    <scope>NUCLEOTIDE SEQUENCE [LARGE SCALE GENOMIC DNA]</scope>
    <source>
        <strain evidence="3 4">SAG 2145</strain>
    </source>
</reference>
<evidence type="ECO:0000256" key="1">
    <source>
        <dbReference type="SAM" id="SignalP"/>
    </source>
</evidence>
<proteinExistence type="predicted"/>
<dbReference type="SUPFAM" id="SSF56601">
    <property type="entry name" value="beta-lactamase/transpeptidase-like"/>
    <property type="match status" value="1"/>
</dbReference>
<dbReference type="Proteomes" id="UP001438707">
    <property type="component" value="Unassembled WGS sequence"/>
</dbReference>
<evidence type="ECO:0000313" key="3">
    <source>
        <dbReference type="EMBL" id="KAK9840055.1"/>
    </source>
</evidence>
<protein>
    <recommendedName>
        <fullName evidence="2">Beta-lactamase-related domain-containing protein</fullName>
    </recommendedName>
</protein>
<evidence type="ECO:0000313" key="4">
    <source>
        <dbReference type="Proteomes" id="UP001438707"/>
    </source>
</evidence>
<feature type="signal peptide" evidence="1">
    <location>
        <begin position="1"/>
        <end position="29"/>
    </location>
</feature>
<sequence>MQSERPAVPRPAVGWRTVLLVLLPTSLYCQPPGTPESQQQQLSFQLQAANAFLRTFSDHHLFSGTVAYVKANNLTFNAGFVAADAAAANAIAYTDTFPLGTGSLSYVSVAAYQLRDATILDIDQPVTNYLDPADFGYASQWCPDVYGQPHAGTPTGQPSSENMTGMVGCTIPSVRDILGMTAGIIDVTGCNYTAGAWQMQHCASSQPDFASLVQDAAQGNITVAELVSTFLWEAPLQAAPGEGFSFSPAGYWLVVYIVEKLTGSTMAQYLQSSIFQTANLTSTSSGTPFSPGPGNLSDAAVALPGFISTFTSNITVAPAHLPQGTYANTTQLPPTDSETLLVAGLGSIWATAADHIAWYQTLLSNPAALNLSQPTVIEILTPSPLAVVADNYHFAQGVGVVPKAASSLYVDALAFTGRFSGIKTSLYAQVNGSSSPPMLDILAIFTNTEPNFVGFGSPDVTEECAVAYSDGRGNMQVPCRIGYEGGKVTNAIQQTLLAGLEMTDDPTAILYSEL</sequence>
<accession>A0AAW1S241</accession>
<dbReference type="InterPro" id="IPR012338">
    <property type="entry name" value="Beta-lactam/transpept-like"/>
</dbReference>